<reference evidence="5" key="1">
    <citation type="submission" date="2016-05" db="EMBL/GenBank/DDBJ databases">
        <authorList>
            <person name="Liu B."/>
            <person name="Wang J."/>
            <person name="Zhu Y."/>
            <person name="Liu G."/>
            <person name="Chen Q."/>
            <person name="Chen Z."/>
            <person name="Lan J."/>
            <person name="Che J."/>
            <person name="Ge C."/>
            <person name="Shi H."/>
            <person name="Pan Z."/>
            <person name="Liu X."/>
        </authorList>
    </citation>
    <scope>NUCLEOTIDE SEQUENCE [LARGE SCALE GENOMIC DNA]</scope>
    <source>
        <strain evidence="5">FJAT-27215</strain>
    </source>
</reference>
<comment type="cofactor">
    <cofactor evidence="2">
        <name>a divalent metal cation</name>
        <dbReference type="ChEBI" id="CHEBI:60240"/>
    </cofactor>
</comment>
<dbReference type="NCBIfam" id="TIGR00040">
    <property type="entry name" value="yfcE"/>
    <property type="match status" value="1"/>
</dbReference>
<dbReference type="SUPFAM" id="SSF56300">
    <property type="entry name" value="Metallo-dependent phosphatases"/>
    <property type="match status" value="1"/>
</dbReference>
<protein>
    <recommendedName>
        <fullName evidence="2">Phosphoesterase</fullName>
        <ecNumber evidence="2">3.1.4.-</ecNumber>
    </recommendedName>
</protein>
<dbReference type="GO" id="GO:0046872">
    <property type="term" value="F:metal ion binding"/>
    <property type="evidence" value="ECO:0007669"/>
    <property type="project" value="UniProtKB-KW"/>
</dbReference>
<dbReference type="InterPro" id="IPR029052">
    <property type="entry name" value="Metallo-depent_PP-like"/>
</dbReference>
<dbReference type="PANTHER" id="PTHR11124">
    <property type="entry name" value="VACUOLAR SORTING PROTEIN VPS29"/>
    <property type="match status" value="1"/>
</dbReference>
<evidence type="ECO:0000256" key="1">
    <source>
        <dbReference type="ARBA" id="ARBA00008950"/>
    </source>
</evidence>
<dbReference type="Pfam" id="PF12850">
    <property type="entry name" value="Metallophos_2"/>
    <property type="match status" value="1"/>
</dbReference>
<dbReference type="AlphaFoldDB" id="A0A1B9AYS5"/>
<keyword evidence="2" id="KW-0479">Metal-binding</keyword>
<evidence type="ECO:0000313" key="4">
    <source>
        <dbReference type="EMBL" id="OCA88931.1"/>
    </source>
</evidence>
<feature type="domain" description="Calcineurin-like phosphoesterase" evidence="3">
    <location>
        <begin position="1"/>
        <end position="152"/>
    </location>
</feature>
<name>A0A1B9AYS5_9BACI</name>
<evidence type="ECO:0000256" key="2">
    <source>
        <dbReference type="RuleBase" id="RU362039"/>
    </source>
</evidence>
<dbReference type="Proteomes" id="UP000092578">
    <property type="component" value="Unassembled WGS sequence"/>
</dbReference>
<dbReference type="InterPro" id="IPR041802">
    <property type="entry name" value="MPP_YfcE"/>
</dbReference>
<evidence type="ECO:0000259" key="3">
    <source>
        <dbReference type="Pfam" id="PF12850"/>
    </source>
</evidence>
<dbReference type="GO" id="GO:0016787">
    <property type="term" value="F:hydrolase activity"/>
    <property type="evidence" value="ECO:0007669"/>
    <property type="project" value="UniProtKB-UniRule"/>
</dbReference>
<dbReference type="EMBL" id="MAYT01000012">
    <property type="protein sequence ID" value="OCA88931.1"/>
    <property type="molecule type" value="Genomic_DNA"/>
</dbReference>
<comment type="caution">
    <text evidence="4">The sequence shown here is derived from an EMBL/GenBank/DDBJ whole genome shotgun (WGS) entry which is preliminary data.</text>
</comment>
<dbReference type="InterPro" id="IPR000979">
    <property type="entry name" value="Phosphodiesterase_MJ0936/Vps29"/>
</dbReference>
<dbReference type="CDD" id="cd00841">
    <property type="entry name" value="MPP_YfcE"/>
    <property type="match status" value="1"/>
</dbReference>
<dbReference type="RefSeq" id="WP_065410245.1">
    <property type="nucleotide sequence ID" value="NZ_MAYT01000012.1"/>
</dbReference>
<evidence type="ECO:0000313" key="5">
    <source>
        <dbReference type="Proteomes" id="UP000092578"/>
    </source>
</evidence>
<dbReference type="InterPro" id="IPR024654">
    <property type="entry name" value="Calcineurin-like_PHP_lpxH"/>
</dbReference>
<proteinExistence type="inferred from homology"/>
<sequence length="162" mass="18461">MKIAVLSDTHMPKKGKQLPEIVMEEIKDADLIIHAGDWTSLDVYEQLKEMAPVAGVLGNVDPPEVRDFFEEKRIIEAGRFRIGVTHGHIGKKKKTPERALEAFQQEQLDLIVFGHSHIPYSQMYGGTLLFNPGSPTDRRFQPRFSYGIIEIGEELEAKHIYF</sequence>
<keyword evidence="5" id="KW-1185">Reference proteome</keyword>
<dbReference type="EC" id="3.1.4.-" evidence="2"/>
<organism evidence="4 5">
    <name type="scientific">Pseudobacillus wudalianchiensis</name>
    <dbReference type="NCBI Taxonomy" id="1743143"/>
    <lineage>
        <taxon>Bacteria</taxon>
        <taxon>Bacillati</taxon>
        <taxon>Bacillota</taxon>
        <taxon>Bacilli</taxon>
        <taxon>Bacillales</taxon>
        <taxon>Bacillaceae</taxon>
        <taxon>Pseudobacillus</taxon>
    </lineage>
</organism>
<dbReference type="Gene3D" id="3.60.21.10">
    <property type="match status" value="1"/>
</dbReference>
<gene>
    <name evidence="4" type="ORF">A8F95_05770</name>
</gene>
<accession>A0A1B9AYS5</accession>
<comment type="similarity">
    <text evidence="1 2">Belongs to the metallophosphoesterase superfamily. YfcE family.</text>
</comment>